<organism evidence="1">
    <name type="scientific">bioreactor metagenome</name>
    <dbReference type="NCBI Taxonomy" id="1076179"/>
    <lineage>
        <taxon>unclassified sequences</taxon>
        <taxon>metagenomes</taxon>
        <taxon>ecological metagenomes</taxon>
    </lineage>
</organism>
<sequence length="94" mass="10570">MQSLLRSVATCMQGLGAQRVTETEEGRTLGATLYRKGLDRGDTPLQGPWFQVFERLSESEDNLVRYEILASDEQLGLSIHHLLTSQISKFNQTT</sequence>
<dbReference type="AlphaFoldDB" id="A0A645IFM9"/>
<name>A0A645IFM9_9ZZZZ</name>
<gene>
    <name evidence="1" type="ORF">SDC9_197378</name>
</gene>
<protein>
    <submittedName>
        <fullName evidence="1">Uncharacterized protein</fullName>
    </submittedName>
</protein>
<proteinExistence type="predicted"/>
<evidence type="ECO:0000313" key="1">
    <source>
        <dbReference type="EMBL" id="MPN49756.1"/>
    </source>
</evidence>
<dbReference type="EMBL" id="VSSQ01113297">
    <property type="protein sequence ID" value="MPN49756.1"/>
    <property type="molecule type" value="Genomic_DNA"/>
</dbReference>
<comment type="caution">
    <text evidence="1">The sequence shown here is derived from an EMBL/GenBank/DDBJ whole genome shotgun (WGS) entry which is preliminary data.</text>
</comment>
<accession>A0A645IFM9</accession>
<reference evidence="1" key="1">
    <citation type="submission" date="2019-08" db="EMBL/GenBank/DDBJ databases">
        <authorList>
            <person name="Kucharzyk K."/>
            <person name="Murdoch R.W."/>
            <person name="Higgins S."/>
            <person name="Loffler F."/>
        </authorList>
    </citation>
    <scope>NUCLEOTIDE SEQUENCE</scope>
</reference>